<dbReference type="GO" id="GO:0004622">
    <property type="term" value="F:phosphatidylcholine lysophospholipase activity"/>
    <property type="evidence" value="ECO:0007669"/>
    <property type="project" value="TreeGrafter"/>
</dbReference>
<dbReference type="SUPFAM" id="SSF52266">
    <property type="entry name" value="SGNH hydrolase"/>
    <property type="match status" value="1"/>
</dbReference>
<accession>A0A0B7KPV2</accession>
<dbReference type="AlphaFoldDB" id="A0A0B7KPV2"/>
<dbReference type="PANTHER" id="PTHR30383">
    <property type="entry name" value="THIOESTERASE 1/PROTEASE 1/LYSOPHOSPHOLIPASE L1"/>
    <property type="match status" value="1"/>
</dbReference>
<dbReference type="InterPro" id="IPR001087">
    <property type="entry name" value="GDSL"/>
</dbReference>
<proteinExistence type="predicted"/>
<dbReference type="InterPro" id="IPR036514">
    <property type="entry name" value="SGNH_hydro_sf"/>
</dbReference>
<protein>
    <submittedName>
        <fullName evidence="2">Uncharacterized protein</fullName>
    </submittedName>
</protein>
<dbReference type="PANTHER" id="PTHR30383:SF31">
    <property type="entry name" value="SGNH HYDROLASE-TYPE ESTERASE DOMAIN-CONTAINING PROTEIN-RELATED"/>
    <property type="match status" value="1"/>
</dbReference>
<name>A0A0B7KPV2_BIOOC</name>
<dbReference type="CDD" id="cd01833">
    <property type="entry name" value="XynB_like"/>
    <property type="match status" value="1"/>
</dbReference>
<dbReference type="EMBL" id="JADCTT010000016">
    <property type="protein sequence ID" value="KAF9743820.1"/>
    <property type="molecule type" value="Genomic_DNA"/>
</dbReference>
<reference evidence="2" key="1">
    <citation type="submission" date="2015-01" db="EMBL/GenBank/DDBJ databases">
        <authorList>
            <person name="Durling Mikael"/>
        </authorList>
    </citation>
    <scope>NUCLEOTIDE SEQUENCE</scope>
</reference>
<keyword evidence="1" id="KW-0732">Signal</keyword>
<dbReference type="Gene3D" id="3.40.50.1110">
    <property type="entry name" value="SGNH hydrolase"/>
    <property type="match status" value="1"/>
</dbReference>
<gene>
    <name evidence="2" type="ORF">BN869_000013003_1</name>
    <name evidence="3" type="ORF">IM811_006160</name>
</gene>
<feature type="chain" id="PRO_5044541206" evidence="1">
    <location>
        <begin position="23"/>
        <end position="233"/>
    </location>
</feature>
<organism evidence="2">
    <name type="scientific">Bionectria ochroleuca</name>
    <name type="common">Gliocladium roseum</name>
    <dbReference type="NCBI Taxonomy" id="29856"/>
    <lineage>
        <taxon>Eukaryota</taxon>
        <taxon>Fungi</taxon>
        <taxon>Dikarya</taxon>
        <taxon>Ascomycota</taxon>
        <taxon>Pezizomycotina</taxon>
        <taxon>Sordariomycetes</taxon>
        <taxon>Hypocreomycetidae</taxon>
        <taxon>Hypocreales</taxon>
        <taxon>Bionectriaceae</taxon>
        <taxon>Clonostachys</taxon>
    </lineage>
</organism>
<dbReference type="Proteomes" id="UP000616885">
    <property type="component" value="Unassembled WGS sequence"/>
</dbReference>
<evidence type="ECO:0000313" key="3">
    <source>
        <dbReference type="EMBL" id="KAF9743820.1"/>
    </source>
</evidence>
<dbReference type="InterPro" id="IPR051532">
    <property type="entry name" value="Ester_Hydrolysis_Enzymes"/>
</dbReference>
<dbReference type="EMBL" id="CDPU01000079">
    <property type="protein sequence ID" value="CEO56945.1"/>
    <property type="molecule type" value="Genomic_DNA"/>
</dbReference>
<evidence type="ECO:0000313" key="2">
    <source>
        <dbReference type="EMBL" id="CEO56945.1"/>
    </source>
</evidence>
<reference evidence="3" key="2">
    <citation type="submission" date="2020-10" db="EMBL/GenBank/DDBJ databases">
        <title>High-Quality Genome Resource of Clonostachys rosea strain S41 by Oxford Nanopore Long-Read Sequencing.</title>
        <authorList>
            <person name="Wang H."/>
        </authorList>
    </citation>
    <scope>NUCLEOTIDE SEQUENCE</scope>
    <source>
        <strain evidence="3">S41</strain>
    </source>
</reference>
<dbReference type="Pfam" id="PF00657">
    <property type="entry name" value="Lipase_GDSL"/>
    <property type="match status" value="1"/>
</dbReference>
<feature type="signal peptide" evidence="1">
    <location>
        <begin position="1"/>
        <end position="22"/>
    </location>
</feature>
<evidence type="ECO:0000256" key="1">
    <source>
        <dbReference type="SAM" id="SignalP"/>
    </source>
</evidence>
<sequence length="233" mass="25123">MKSFSKSLRQLTIVSLALGAYAQEIPLRIMPLGASITWGYLSSTGNGYRQDLLESLNGAGYTVDYVGSQQSGTMADPDNEGYPGLRIEQVQTKAEENVPTYLPNVYTINVGTNDAVQNFDLPNAGSRMNDLLSYLWSATPDATVILSTLIINLNATVDARAQSINTQLTSLASQLAGEGKRIVLADMHGSDGPQSDEMADSTHPNDVGYQKMANIWFREIQEASAAGFIQPAP</sequence>